<keyword evidence="1" id="KW-0479">Metal-binding</keyword>
<evidence type="ECO:0000256" key="2">
    <source>
        <dbReference type="ARBA" id="ARBA00022771"/>
    </source>
</evidence>
<dbReference type="Gene3D" id="6.10.140.2220">
    <property type="match status" value="1"/>
</dbReference>
<keyword evidence="3" id="KW-0862">Zinc</keyword>
<keyword evidence="7" id="KW-1185">Reference proteome</keyword>
<dbReference type="OrthoDB" id="194358at2759"/>
<dbReference type="InterPro" id="IPR036770">
    <property type="entry name" value="Ankyrin_rpt-contain_sf"/>
</dbReference>
<dbReference type="InParanoid" id="A0A1E7FHN9"/>
<evidence type="ECO:0000256" key="1">
    <source>
        <dbReference type="ARBA" id="ARBA00022723"/>
    </source>
</evidence>
<dbReference type="SUPFAM" id="SSF144232">
    <property type="entry name" value="HIT/MYND zinc finger-like"/>
    <property type="match status" value="1"/>
</dbReference>
<sequence>MSREMMIKEILGNSNSPDHLKLNDRQKEFIRGCTGSQLLDHQFLNEKLSTLSVSDPETYRLQKMLKAAVTKEQTIELIRKLLIKAGTNVKQNGNDPFGDGDQSTLLGADLEPQRQVLRELFASGGDIEHHMRPASGLTSFAWNCIMGDTKAVEQTLKTTLLLRSKGQRQQKQKSLNELMEYRETSMRLPPLILTMALSKHKQLVNTYTTRNIADMDHVGVFRTLIKYGASPNSKDVTGKTVCHYGAGSWATEETLEMAKMAIKATRTCALFGHKVILNGLSKKEYNGMKGALGGYVAETERRIMYPVAGSIVEHELSLRPENIFIEITDDKKEKQICILDHCVDTATNLVDVPDRIGSISMHEVAMSQRDDVATFLCKHSSTCLDVAEGGGMSIRQMMVLPSFSKNKVYEVLKRHAWKQADKEKDIEYLRNGSCENCNRRAKDVAPAVFMQCSKCLAVDYCSKECQVSHWKDQHKHDCARLEKEGEVELGQPSTRGEDISWFREGVGKVVCNYAPPSGMKANEKFWIKVQSNGKDAQIMVYDRSRSCSFFVPPGQPGHRELVDRVSSQKIYTGTKSFFKAKFNKKGKCIVYPHTSTVRKW</sequence>
<reference evidence="6 7" key="1">
    <citation type="submission" date="2016-09" db="EMBL/GenBank/DDBJ databases">
        <title>Extensive genetic diversity and differential bi-allelic expression allows diatom success in the polar Southern Ocean.</title>
        <authorList>
            <consortium name="DOE Joint Genome Institute"/>
            <person name="Mock T."/>
            <person name="Otillar R.P."/>
            <person name="Strauss J."/>
            <person name="Dupont C."/>
            <person name="Frickenhaus S."/>
            <person name="Maumus F."/>
            <person name="Mcmullan M."/>
            <person name="Sanges R."/>
            <person name="Schmutz J."/>
            <person name="Toseland A."/>
            <person name="Valas R."/>
            <person name="Veluchamy A."/>
            <person name="Ward B.J."/>
            <person name="Allen A."/>
            <person name="Barry K."/>
            <person name="Falciatore A."/>
            <person name="Ferrante M."/>
            <person name="Fortunato A.E."/>
            <person name="Gloeckner G."/>
            <person name="Gruber A."/>
            <person name="Hipkin R."/>
            <person name="Janech M."/>
            <person name="Kroth P."/>
            <person name="Leese F."/>
            <person name="Lindquist E."/>
            <person name="Lyon B.R."/>
            <person name="Martin J."/>
            <person name="Mayer C."/>
            <person name="Parker M."/>
            <person name="Quesneville H."/>
            <person name="Raymond J."/>
            <person name="Uhlig C."/>
            <person name="Valentin K.U."/>
            <person name="Worden A.Z."/>
            <person name="Armbrust E.V."/>
            <person name="Bowler C."/>
            <person name="Green B."/>
            <person name="Moulton V."/>
            <person name="Van Oosterhout C."/>
            <person name="Grigoriev I."/>
        </authorList>
    </citation>
    <scope>NUCLEOTIDE SEQUENCE [LARGE SCALE GENOMIC DNA]</scope>
    <source>
        <strain evidence="6 7">CCMP1102</strain>
    </source>
</reference>
<dbReference type="PROSITE" id="PS50865">
    <property type="entry name" value="ZF_MYND_2"/>
    <property type="match status" value="1"/>
</dbReference>
<evidence type="ECO:0000313" key="6">
    <source>
        <dbReference type="EMBL" id="OEU17678.1"/>
    </source>
</evidence>
<organism evidence="6 7">
    <name type="scientific">Fragilariopsis cylindrus CCMP1102</name>
    <dbReference type="NCBI Taxonomy" id="635003"/>
    <lineage>
        <taxon>Eukaryota</taxon>
        <taxon>Sar</taxon>
        <taxon>Stramenopiles</taxon>
        <taxon>Ochrophyta</taxon>
        <taxon>Bacillariophyta</taxon>
        <taxon>Bacillariophyceae</taxon>
        <taxon>Bacillariophycidae</taxon>
        <taxon>Bacillariales</taxon>
        <taxon>Bacillariaceae</taxon>
        <taxon>Fragilariopsis</taxon>
    </lineage>
</organism>
<keyword evidence="2 4" id="KW-0863">Zinc-finger</keyword>
<dbReference type="Pfam" id="PF01753">
    <property type="entry name" value="zf-MYND"/>
    <property type="match status" value="1"/>
</dbReference>
<evidence type="ECO:0000259" key="5">
    <source>
        <dbReference type="PROSITE" id="PS50865"/>
    </source>
</evidence>
<dbReference type="EMBL" id="KV784357">
    <property type="protein sequence ID" value="OEU17678.1"/>
    <property type="molecule type" value="Genomic_DNA"/>
</dbReference>
<protein>
    <recommendedName>
        <fullName evidence="5">MYND-type domain-containing protein</fullName>
    </recommendedName>
</protein>
<dbReference type="KEGG" id="fcy:FRACYDRAFT_238104"/>
<dbReference type="Gene3D" id="1.25.40.20">
    <property type="entry name" value="Ankyrin repeat-containing domain"/>
    <property type="match status" value="1"/>
</dbReference>
<dbReference type="PROSITE" id="PS01360">
    <property type="entry name" value="ZF_MYND_1"/>
    <property type="match status" value="1"/>
</dbReference>
<evidence type="ECO:0000313" key="7">
    <source>
        <dbReference type="Proteomes" id="UP000095751"/>
    </source>
</evidence>
<accession>A0A1E7FHN9</accession>
<dbReference type="GO" id="GO:0008270">
    <property type="term" value="F:zinc ion binding"/>
    <property type="evidence" value="ECO:0007669"/>
    <property type="project" value="UniProtKB-KW"/>
</dbReference>
<proteinExistence type="predicted"/>
<dbReference type="InterPro" id="IPR002893">
    <property type="entry name" value="Znf_MYND"/>
</dbReference>
<feature type="domain" description="MYND-type" evidence="5">
    <location>
        <begin position="434"/>
        <end position="478"/>
    </location>
</feature>
<dbReference type="AlphaFoldDB" id="A0A1E7FHN9"/>
<dbReference type="SUPFAM" id="SSF48403">
    <property type="entry name" value="Ankyrin repeat"/>
    <property type="match status" value="1"/>
</dbReference>
<evidence type="ECO:0000256" key="3">
    <source>
        <dbReference type="ARBA" id="ARBA00022833"/>
    </source>
</evidence>
<dbReference type="Proteomes" id="UP000095751">
    <property type="component" value="Unassembled WGS sequence"/>
</dbReference>
<gene>
    <name evidence="6" type="ORF">FRACYDRAFT_238104</name>
</gene>
<evidence type="ECO:0000256" key="4">
    <source>
        <dbReference type="PROSITE-ProRule" id="PRU00134"/>
    </source>
</evidence>
<name>A0A1E7FHN9_9STRA</name>